<reference evidence="1 2" key="1">
    <citation type="submission" date="2020-12" db="EMBL/GenBank/DDBJ databases">
        <title>Aureibaculum luteum sp. nov. and Aureibaculum flavum sp. nov., novel members of the family Flavobacteriaceae isolated from Antarctic intertidal sediments.</title>
        <authorList>
            <person name="He X."/>
            <person name="Zhang X."/>
        </authorList>
    </citation>
    <scope>NUCLEOTIDE SEQUENCE [LARGE SCALE GENOMIC DNA]</scope>
    <source>
        <strain evidence="1 2">A20</strain>
    </source>
</reference>
<organism evidence="1 2">
    <name type="scientific">Aureibaculum flavum</name>
    <dbReference type="NCBI Taxonomy" id="2795986"/>
    <lineage>
        <taxon>Bacteria</taxon>
        <taxon>Pseudomonadati</taxon>
        <taxon>Bacteroidota</taxon>
        <taxon>Flavobacteriia</taxon>
        <taxon>Flavobacteriales</taxon>
        <taxon>Flavobacteriaceae</taxon>
        <taxon>Aureibaculum</taxon>
    </lineage>
</organism>
<keyword evidence="2" id="KW-1185">Reference proteome</keyword>
<sequence>MKPQFPIISIYNKGLDIIPSDTDLTKATVLAVLNGSANTHAFDGNGQKWTYEFTSDKVNDKFLTRFLANTFYNPIVDIKTNWTLMDKYTLEELKKEISECIDDDDDILTQFIESDDLKKEIFESKSFESIIQQLKKHVFQELWNNETQ</sequence>
<accession>A0ABS0WX09</accession>
<protein>
    <submittedName>
        <fullName evidence="1">Uncharacterized protein</fullName>
    </submittedName>
</protein>
<gene>
    <name evidence="1" type="ORF">JBL43_19870</name>
</gene>
<dbReference type="RefSeq" id="WP_198843102.1">
    <property type="nucleotide sequence ID" value="NZ_JAEHFJ010000017.1"/>
</dbReference>
<evidence type="ECO:0000313" key="1">
    <source>
        <dbReference type="EMBL" id="MBJ2176516.1"/>
    </source>
</evidence>
<name>A0ABS0WX09_9FLAO</name>
<comment type="caution">
    <text evidence="1">The sequence shown here is derived from an EMBL/GenBank/DDBJ whole genome shotgun (WGS) entry which is preliminary data.</text>
</comment>
<dbReference type="EMBL" id="JAEHFJ010000017">
    <property type="protein sequence ID" value="MBJ2176516.1"/>
    <property type="molecule type" value="Genomic_DNA"/>
</dbReference>
<evidence type="ECO:0000313" key="2">
    <source>
        <dbReference type="Proteomes" id="UP000623301"/>
    </source>
</evidence>
<dbReference type="Proteomes" id="UP000623301">
    <property type="component" value="Unassembled WGS sequence"/>
</dbReference>
<proteinExistence type="predicted"/>